<evidence type="ECO:0000256" key="8">
    <source>
        <dbReference type="ARBA" id="ARBA00023136"/>
    </source>
</evidence>
<accession>A0ABU2J845</accession>
<feature type="transmembrane region" description="Helical" evidence="9">
    <location>
        <begin position="199"/>
        <end position="218"/>
    </location>
</feature>
<keyword evidence="7 9" id="KW-0811">Translocation</keyword>
<evidence type="ECO:0000259" key="11">
    <source>
        <dbReference type="Pfam" id="PF02355"/>
    </source>
</evidence>
<comment type="subcellular location">
    <subcellularLocation>
        <location evidence="1 9">Cell membrane</location>
        <topology evidence="1 9">Multi-pass membrane protein</topology>
    </subcellularLocation>
</comment>
<dbReference type="EMBL" id="JAVREH010000006">
    <property type="protein sequence ID" value="MDT0261155.1"/>
    <property type="molecule type" value="Genomic_DNA"/>
</dbReference>
<dbReference type="InterPro" id="IPR055344">
    <property type="entry name" value="SecD_SecF_C_bact"/>
</dbReference>
<feature type="transmembrane region" description="Helical" evidence="9">
    <location>
        <begin position="256"/>
        <end position="275"/>
    </location>
</feature>
<evidence type="ECO:0000256" key="1">
    <source>
        <dbReference type="ARBA" id="ARBA00004651"/>
    </source>
</evidence>
<dbReference type="InterPro" id="IPR048634">
    <property type="entry name" value="SecD_SecF_C"/>
</dbReference>
<dbReference type="SUPFAM" id="SSF82866">
    <property type="entry name" value="Multidrug efflux transporter AcrB transmembrane domain"/>
    <property type="match status" value="1"/>
</dbReference>
<keyword evidence="3 9" id="KW-1003">Cell membrane</keyword>
<keyword evidence="8 9" id="KW-0472">Membrane</keyword>
<feature type="region of interest" description="Disordered" evidence="10">
    <location>
        <begin position="333"/>
        <end position="367"/>
    </location>
</feature>
<dbReference type="NCBIfam" id="TIGR00916">
    <property type="entry name" value="2A0604s01"/>
    <property type="match status" value="1"/>
</dbReference>
<dbReference type="NCBIfam" id="TIGR00966">
    <property type="entry name" value="transloc_SecF"/>
    <property type="match status" value="1"/>
</dbReference>
<evidence type="ECO:0000313" key="13">
    <source>
        <dbReference type="Proteomes" id="UP001183176"/>
    </source>
</evidence>
<evidence type="ECO:0000256" key="6">
    <source>
        <dbReference type="ARBA" id="ARBA00022989"/>
    </source>
</evidence>
<feature type="transmembrane region" description="Helical" evidence="9">
    <location>
        <begin position="146"/>
        <end position="163"/>
    </location>
</feature>
<reference evidence="13" key="1">
    <citation type="submission" date="2023-07" db="EMBL/GenBank/DDBJ databases">
        <title>30 novel species of actinomycetes from the DSMZ collection.</title>
        <authorList>
            <person name="Nouioui I."/>
        </authorList>
    </citation>
    <scope>NUCLEOTIDE SEQUENCE [LARGE SCALE GENOMIC DNA]</scope>
    <source>
        <strain evidence="13">DSM 44399</strain>
    </source>
</reference>
<dbReference type="InterPro" id="IPR022645">
    <property type="entry name" value="SecD/SecF_bac"/>
</dbReference>
<feature type="transmembrane region" description="Helical" evidence="9">
    <location>
        <begin position="26"/>
        <end position="46"/>
    </location>
</feature>
<evidence type="ECO:0000256" key="4">
    <source>
        <dbReference type="ARBA" id="ARBA00022692"/>
    </source>
</evidence>
<dbReference type="Pfam" id="PF07549">
    <property type="entry name" value="Sec_GG"/>
    <property type="match status" value="1"/>
</dbReference>
<sequence>MSSSRFFSRLYRGETGIDFIGTRKRWYLASLVLIVICVGSMVFRGFNVGIDFKGGTQFQIKAANTSITTSSAAAAMAQTGHPAESAAQQVGSGATRQIVLKTKQLDLATQAAVQNKLGQVLHIDPKDSISTDSVSSSWGGEITKKAVQGLIVFLLVVFAYIALRFEWKMAVGALTALLHDLIIAAGIYSIVGFELTPSTIVGLLTILGFSLYDTVVVFDKVAENSRDLAATARMTYAEAANMAVNQTLMRSINTSLISLLPVAGLLFVGAGLLGVGTIKDLALILFVGLAIGAYSSLFLATPVVVDLKEREPEYRNLTKRVQAKRVAARTPVVEPALAGTAPAPRGKPAPAPRPGARPASRPAKRRP</sequence>
<feature type="transmembrane region" description="Helical" evidence="9">
    <location>
        <begin position="170"/>
        <end position="193"/>
    </location>
</feature>
<gene>
    <name evidence="9 12" type="primary">secF</name>
    <name evidence="12" type="ORF">RM423_07075</name>
</gene>
<keyword evidence="2 9" id="KW-0813">Transport</keyword>
<organism evidence="12 13">
    <name type="scientific">Jatrophihabitans lederbergiae</name>
    <dbReference type="NCBI Taxonomy" id="3075547"/>
    <lineage>
        <taxon>Bacteria</taxon>
        <taxon>Bacillati</taxon>
        <taxon>Actinomycetota</taxon>
        <taxon>Actinomycetes</taxon>
        <taxon>Jatrophihabitantales</taxon>
        <taxon>Jatrophihabitantaceae</taxon>
        <taxon>Jatrophihabitans</taxon>
    </lineage>
</organism>
<feature type="compositionally biased region" description="Pro residues" evidence="10">
    <location>
        <begin position="345"/>
        <end position="355"/>
    </location>
</feature>
<keyword evidence="6 9" id="KW-1133">Transmembrane helix</keyword>
<dbReference type="HAMAP" id="MF_01464_B">
    <property type="entry name" value="SecF_B"/>
    <property type="match status" value="1"/>
</dbReference>
<dbReference type="InterPro" id="IPR022813">
    <property type="entry name" value="SecD/SecF_arch_bac"/>
</dbReference>
<comment type="similarity">
    <text evidence="9">Belongs to the SecD/SecF family. SecF subfamily.</text>
</comment>
<keyword evidence="13" id="KW-1185">Reference proteome</keyword>
<dbReference type="Gene3D" id="1.20.1640.10">
    <property type="entry name" value="Multidrug efflux transporter AcrB transmembrane domain"/>
    <property type="match status" value="1"/>
</dbReference>
<evidence type="ECO:0000256" key="9">
    <source>
        <dbReference type="HAMAP-Rule" id="MF_01464"/>
    </source>
</evidence>
<evidence type="ECO:0000256" key="10">
    <source>
        <dbReference type="SAM" id="MobiDB-lite"/>
    </source>
</evidence>
<evidence type="ECO:0000313" key="12">
    <source>
        <dbReference type="EMBL" id="MDT0261155.1"/>
    </source>
</evidence>
<dbReference type="InterPro" id="IPR022646">
    <property type="entry name" value="SecD/SecF_CS"/>
</dbReference>
<evidence type="ECO:0000256" key="7">
    <source>
        <dbReference type="ARBA" id="ARBA00023010"/>
    </source>
</evidence>
<comment type="subunit">
    <text evidence="9">Forms a complex with SecD. Part of the essential Sec protein translocation apparatus which comprises SecA, SecYEG and auxiliary proteins SecDF. Other proteins may also be involved.</text>
</comment>
<dbReference type="RefSeq" id="WP_311422309.1">
    <property type="nucleotide sequence ID" value="NZ_JAVREH010000006.1"/>
</dbReference>
<feature type="domain" description="Protein export membrane protein SecD/SecF C-terminal" evidence="11">
    <location>
        <begin position="126"/>
        <end position="309"/>
    </location>
</feature>
<comment type="function">
    <text evidence="9">Part of the Sec protein translocase complex. Interacts with the SecYEG preprotein conducting channel. SecDF uses the proton motive force (PMF) to complete protein translocation after the ATP-dependent function of SecA.</text>
</comment>
<dbReference type="PRINTS" id="PR01755">
    <property type="entry name" value="SECFTRNLCASE"/>
</dbReference>
<dbReference type="Proteomes" id="UP001183176">
    <property type="component" value="Unassembled WGS sequence"/>
</dbReference>
<keyword evidence="4 9" id="KW-0812">Transmembrane</keyword>
<keyword evidence="5 9" id="KW-0653">Protein transport</keyword>
<evidence type="ECO:0000256" key="3">
    <source>
        <dbReference type="ARBA" id="ARBA00022475"/>
    </source>
</evidence>
<name>A0ABU2J845_9ACTN</name>
<dbReference type="InterPro" id="IPR005665">
    <property type="entry name" value="SecF_bac"/>
</dbReference>
<comment type="caution">
    <text evidence="12">The sequence shown here is derived from an EMBL/GenBank/DDBJ whole genome shotgun (WGS) entry which is preliminary data.</text>
</comment>
<evidence type="ECO:0000256" key="5">
    <source>
        <dbReference type="ARBA" id="ARBA00022927"/>
    </source>
</evidence>
<dbReference type="Pfam" id="PF02355">
    <property type="entry name" value="SecD_SecF_C"/>
    <property type="match status" value="1"/>
</dbReference>
<dbReference type="PANTHER" id="PTHR30081:SF8">
    <property type="entry name" value="PROTEIN TRANSLOCASE SUBUNIT SECF"/>
    <property type="match status" value="1"/>
</dbReference>
<feature type="transmembrane region" description="Helical" evidence="9">
    <location>
        <begin position="281"/>
        <end position="305"/>
    </location>
</feature>
<dbReference type="PANTHER" id="PTHR30081">
    <property type="entry name" value="PROTEIN-EXPORT MEMBRANE PROTEIN SEC"/>
    <property type="match status" value="1"/>
</dbReference>
<protein>
    <recommendedName>
        <fullName evidence="9">Protein-export membrane protein SecF</fullName>
    </recommendedName>
</protein>
<proteinExistence type="inferred from homology"/>
<evidence type="ECO:0000256" key="2">
    <source>
        <dbReference type="ARBA" id="ARBA00022448"/>
    </source>
</evidence>